<sequence>MLIEFRFKNYRSFRDEAIMSMEAMGLGSKKDCLIHYKSQKILPTVAIYGKNGGGKSNVIRAFWLAVQFIKNAQRTQHEKSEIPVHSFALNDYSAEQPTEFEFIYTKNSIKYWYGFSATRQKILEEHLFHAPKGQRATVFHREGQNFSFTEDKALRKLIGKMVSENQLFFSVACTMNDADCVKAMQWFREDVRFSRDYADIPDQLINYTDDPLMLKAISNYAKAADLGIEDVQFDVNNQEIDSSDKFPENMPDELKRALSQFAQALASSPHVKMQQMRVDQVDAKTTHKGKNKDGSKGLYKLDLDDESDGTRRLMSIAPGIESALRTGGLLLIDEINRELHPILVAYIVAKFQNKSTNPNGAQLVFTTHNTELMGMDLLRKDQFYFVDKRNADGVSELYSVSELGTRTTENIQKNYILGKYGAIPNVEIEEVE</sequence>
<dbReference type="Proteomes" id="UP000261079">
    <property type="component" value="Unassembled WGS sequence"/>
</dbReference>
<dbReference type="GO" id="GO:0016887">
    <property type="term" value="F:ATP hydrolysis activity"/>
    <property type="evidence" value="ECO:0007669"/>
    <property type="project" value="InterPro"/>
</dbReference>
<evidence type="ECO:0000313" key="2">
    <source>
        <dbReference type="EMBL" id="RGC03585.1"/>
    </source>
</evidence>
<dbReference type="InterPro" id="IPR027417">
    <property type="entry name" value="P-loop_NTPase"/>
</dbReference>
<comment type="caution">
    <text evidence="2">The sequence shown here is derived from an EMBL/GenBank/DDBJ whole genome shotgun (WGS) entry which is preliminary data.</text>
</comment>
<dbReference type="RefSeq" id="WP_117477447.1">
    <property type="nucleotide sequence ID" value="NZ_CABVEJ010000001.1"/>
</dbReference>
<dbReference type="AlphaFoldDB" id="A0A3E2V009"/>
<name>A0A3E2V009_9FIRM</name>
<organism evidence="2 3">
    <name type="scientific">Faecalibacterium prausnitzii</name>
    <dbReference type="NCBI Taxonomy" id="853"/>
    <lineage>
        <taxon>Bacteria</taxon>
        <taxon>Bacillati</taxon>
        <taxon>Bacillota</taxon>
        <taxon>Clostridia</taxon>
        <taxon>Eubacteriales</taxon>
        <taxon>Oscillospiraceae</taxon>
        <taxon>Faecalibacterium</taxon>
    </lineage>
</organism>
<reference evidence="2 3" key="1">
    <citation type="submission" date="2018-08" db="EMBL/GenBank/DDBJ databases">
        <title>A genome reference for cultivated species of the human gut microbiota.</title>
        <authorList>
            <person name="Zou Y."/>
            <person name="Xue W."/>
            <person name="Luo G."/>
        </authorList>
    </citation>
    <scope>NUCLEOTIDE SEQUENCE [LARGE SCALE GENOMIC DNA]</scope>
    <source>
        <strain evidence="2 3">AM42-11AC</strain>
    </source>
</reference>
<dbReference type="PANTHER" id="PTHR40396">
    <property type="entry name" value="ATPASE-LIKE PROTEIN"/>
    <property type="match status" value="1"/>
</dbReference>
<feature type="domain" description="ATPase AAA-type core" evidence="1">
    <location>
        <begin position="46"/>
        <end position="373"/>
    </location>
</feature>
<dbReference type="PANTHER" id="PTHR40396:SF1">
    <property type="entry name" value="ATPASE AAA-TYPE CORE DOMAIN-CONTAINING PROTEIN"/>
    <property type="match status" value="1"/>
</dbReference>
<evidence type="ECO:0000259" key="1">
    <source>
        <dbReference type="Pfam" id="PF13304"/>
    </source>
</evidence>
<dbReference type="SUPFAM" id="SSF52540">
    <property type="entry name" value="P-loop containing nucleoside triphosphate hydrolases"/>
    <property type="match status" value="1"/>
</dbReference>
<dbReference type="Gene3D" id="3.40.50.300">
    <property type="entry name" value="P-loop containing nucleotide triphosphate hydrolases"/>
    <property type="match status" value="1"/>
</dbReference>
<keyword evidence="2" id="KW-0547">Nucleotide-binding</keyword>
<protein>
    <submittedName>
        <fullName evidence="2">ATP-binding protein</fullName>
    </submittedName>
</protein>
<dbReference type="InterPro" id="IPR003959">
    <property type="entry name" value="ATPase_AAA_core"/>
</dbReference>
<gene>
    <name evidence="2" type="ORF">DW905_13880</name>
</gene>
<evidence type="ECO:0000313" key="3">
    <source>
        <dbReference type="Proteomes" id="UP000261079"/>
    </source>
</evidence>
<dbReference type="Pfam" id="PF13304">
    <property type="entry name" value="AAA_21"/>
    <property type="match status" value="1"/>
</dbReference>
<proteinExistence type="predicted"/>
<accession>A0A3E2V009</accession>
<dbReference type="EMBL" id="QVEZ01000015">
    <property type="protein sequence ID" value="RGC03585.1"/>
    <property type="molecule type" value="Genomic_DNA"/>
</dbReference>
<dbReference type="GO" id="GO:0005524">
    <property type="term" value="F:ATP binding"/>
    <property type="evidence" value="ECO:0007669"/>
    <property type="project" value="UniProtKB-KW"/>
</dbReference>
<keyword evidence="2" id="KW-0067">ATP-binding</keyword>